<dbReference type="HOGENOM" id="CLU_920494_0_0_0"/>
<keyword evidence="2" id="KW-0812">Transmembrane</keyword>
<dbReference type="RefSeq" id="WP_012583599.1">
    <property type="nucleotide sequence ID" value="NC_011661.1"/>
</dbReference>
<dbReference type="AlphaFoldDB" id="B8E317"/>
<keyword evidence="1" id="KW-0175">Coiled coil</keyword>
<dbReference type="STRING" id="515635.Dtur_1239"/>
<protein>
    <submittedName>
        <fullName evidence="3">Uncharacterized protein</fullName>
    </submittedName>
</protein>
<proteinExistence type="predicted"/>
<dbReference type="KEGG" id="dtu:Dtur_1239"/>
<accession>B8E317</accession>
<dbReference type="InParanoid" id="B8E317"/>
<evidence type="ECO:0000313" key="4">
    <source>
        <dbReference type="Proteomes" id="UP000007719"/>
    </source>
</evidence>
<feature type="transmembrane region" description="Helical" evidence="2">
    <location>
        <begin position="23"/>
        <end position="43"/>
    </location>
</feature>
<keyword evidence="2" id="KW-0472">Membrane</keyword>
<gene>
    <name evidence="3" type="ordered locus">Dtur_1239</name>
</gene>
<dbReference type="EnsemblBacteria" id="ACK42517">
    <property type="protein sequence ID" value="ACK42517"/>
    <property type="gene ID" value="Dtur_1239"/>
</dbReference>
<organism evidence="3 4">
    <name type="scientific">Dictyoglomus turgidum (strain DSM 6724 / Z-1310)</name>
    <dbReference type="NCBI Taxonomy" id="515635"/>
    <lineage>
        <taxon>Bacteria</taxon>
        <taxon>Pseudomonadati</taxon>
        <taxon>Dictyoglomota</taxon>
        <taxon>Dictyoglomia</taxon>
        <taxon>Dictyoglomales</taxon>
        <taxon>Dictyoglomaceae</taxon>
        <taxon>Dictyoglomus</taxon>
    </lineage>
</organism>
<evidence type="ECO:0000313" key="3">
    <source>
        <dbReference type="EMBL" id="ACK42517.1"/>
    </source>
</evidence>
<name>B8E317_DICTD</name>
<dbReference type="Proteomes" id="UP000007719">
    <property type="component" value="Chromosome"/>
</dbReference>
<reference evidence="4" key="1">
    <citation type="journal article" date="2016" name="Front. Microbiol.">
        <title>The complete genome sequence of hyperthermophile Dictyoglomus turgidum DSM 6724 reveals a specialized carbohydrate fermentor.</title>
        <authorList>
            <person name="Brumm P.J."/>
            <person name="Gowda K."/>
            <person name="Robb F.T."/>
            <person name="Mead D.A."/>
        </authorList>
    </citation>
    <scope>NUCLEOTIDE SEQUENCE [LARGE SCALE GENOMIC DNA]</scope>
    <source>
        <strain evidence="4">DSM 6724 / Z-1310</strain>
    </source>
</reference>
<feature type="coiled-coil region" evidence="1">
    <location>
        <begin position="152"/>
        <end position="179"/>
    </location>
</feature>
<evidence type="ECO:0000256" key="1">
    <source>
        <dbReference type="SAM" id="Coils"/>
    </source>
</evidence>
<dbReference type="OrthoDB" id="9814621at2"/>
<keyword evidence="4" id="KW-1185">Reference proteome</keyword>
<sequence>MTLYREDFYKIQKNKRLFRPKRFLILLITLVTFALVIFLITRWKENYEIIGIFVFDEQVLRAPLDGILRTNVREMEKVRVGQVVGYIEDTNKRTSPEEDILGDKYKDTLKTLDEIGEKINLSIDELRIEAFLGDFSRYNEIVENIKRLSFLRKEYIIKLDTIYEELQKLKKKYENLIISEKSGYAIFHIDNLVKNDLKWKTLAWEDLKKARYSYYLNRKVKKGEIIGVIRDFPPKYLVLFSKAPFERNKYLIINCNDRIIIKVKILEVEVLKNFYKISTLPIEIDNIILKERIIKGRVLKVL</sequence>
<keyword evidence="2" id="KW-1133">Transmembrane helix</keyword>
<dbReference type="EMBL" id="CP001251">
    <property type="protein sequence ID" value="ACK42517.1"/>
    <property type="molecule type" value="Genomic_DNA"/>
</dbReference>
<evidence type="ECO:0000256" key="2">
    <source>
        <dbReference type="SAM" id="Phobius"/>
    </source>
</evidence>